<feature type="region of interest" description="Disordered" evidence="10">
    <location>
        <begin position="498"/>
        <end position="522"/>
    </location>
</feature>
<evidence type="ECO:0000313" key="12">
    <source>
        <dbReference type="EMBL" id="SVA33476.1"/>
    </source>
</evidence>
<dbReference type="EMBL" id="UINC01007464">
    <property type="protein sequence ID" value="SVA33476.1"/>
    <property type="molecule type" value="Genomic_DNA"/>
</dbReference>
<evidence type="ECO:0000256" key="9">
    <source>
        <dbReference type="ARBA" id="ARBA00049244"/>
    </source>
</evidence>
<dbReference type="Gene3D" id="1.10.8.60">
    <property type="match status" value="1"/>
</dbReference>
<keyword evidence="8" id="KW-0239">DNA-directed DNA polymerase</keyword>
<dbReference type="GO" id="GO:0046872">
    <property type="term" value="F:metal ion binding"/>
    <property type="evidence" value="ECO:0007669"/>
    <property type="project" value="UniProtKB-KW"/>
</dbReference>
<dbReference type="Gene3D" id="3.40.50.300">
    <property type="entry name" value="P-loop containing nucleotide triphosphate hydrolases"/>
    <property type="match status" value="1"/>
</dbReference>
<evidence type="ECO:0000259" key="11">
    <source>
        <dbReference type="SMART" id="SM00382"/>
    </source>
</evidence>
<dbReference type="CDD" id="cd00009">
    <property type="entry name" value="AAA"/>
    <property type="match status" value="1"/>
</dbReference>
<evidence type="ECO:0000256" key="10">
    <source>
        <dbReference type="SAM" id="MobiDB-lite"/>
    </source>
</evidence>
<sequence length="553" mass="60741">VTNNQVFYRKWRPTRFDEVAGQEHITKTLKRAVVSDRVAHAYLFNGPRGVGKTSTARILAKALNAETTPDGEPIADSDVSQAIDNGSFLDLIEIDAASHRGIDDIRQISENTKFQATSGGCKVYIIDEVHMLTEFAFNALLKTLEEPPPNIVMILATTDAHRLPATVISRCQRFDFKRLSNEDVINRLIEVCDAEEIETEPAVLEMIARSAWGSLRDAENLLEQLFISYGQTGENAEPSEITESQARELLGLGDIATSTELASALLVKDAAQALTVINREAQRGSDLRALHSGTVDALRVALLMKAGVEDSISKGSEFSTTMSTAARPAKLNQILHILTSLGKADMKVSSSSPLPLELAVLQATTNPAANTVHSRTKTESAANHSQTVETQSQVSVESTVQNSQFEKSNPPRDRTPAEEKWDKVVRAMRRTKNRRFVVGPLLRNTQVPEPAEGKISLRFKSNALKNNFMEEMQDQRSRDELKAAITDTYGTELELEIISPRETDETNNSNTKSTTQSGNDLPVSAEQESAMVRAAMAIGATVVVEDKEQNKIQ</sequence>
<dbReference type="InterPro" id="IPR003593">
    <property type="entry name" value="AAA+_ATPase"/>
</dbReference>
<evidence type="ECO:0000256" key="3">
    <source>
        <dbReference type="ARBA" id="ARBA00022705"/>
    </source>
</evidence>
<dbReference type="CDD" id="cd18137">
    <property type="entry name" value="HLD_clamp_pol_III_gamma_tau"/>
    <property type="match status" value="1"/>
</dbReference>
<comment type="catalytic activity">
    <reaction evidence="9">
        <text>DNA(n) + a 2'-deoxyribonucleoside 5'-triphosphate = DNA(n+1) + diphosphate</text>
        <dbReference type="Rhea" id="RHEA:22508"/>
        <dbReference type="Rhea" id="RHEA-COMP:17339"/>
        <dbReference type="Rhea" id="RHEA-COMP:17340"/>
        <dbReference type="ChEBI" id="CHEBI:33019"/>
        <dbReference type="ChEBI" id="CHEBI:61560"/>
        <dbReference type="ChEBI" id="CHEBI:173112"/>
        <dbReference type="EC" id="2.7.7.7"/>
    </reaction>
</comment>
<keyword evidence="3" id="KW-0235">DNA replication</keyword>
<dbReference type="Gene3D" id="1.20.272.10">
    <property type="match status" value="1"/>
</dbReference>
<dbReference type="GO" id="GO:0006261">
    <property type="term" value="P:DNA-templated DNA replication"/>
    <property type="evidence" value="ECO:0007669"/>
    <property type="project" value="TreeGrafter"/>
</dbReference>
<evidence type="ECO:0000256" key="4">
    <source>
        <dbReference type="ARBA" id="ARBA00022723"/>
    </source>
</evidence>
<name>A0A381UZC5_9ZZZZ</name>
<keyword evidence="4" id="KW-0479">Metal-binding</keyword>
<gene>
    <name evidence="12" type="ORF">METZ01_LOCUS86330</name>
</gene>
<dbReference type="EC" id="2.7.7.7" evidence="2"/>
<dbReference type="NCBIfam" id="TIGR02397">
    <property type="entry name" value="dnaX_nterm"/>
    <property type="match status" value="1"/>
</dbReference>
<dbReference type="InterPro" id="IPR001270">
    <property type="entry name" value="ClpA/B"/>
</dbReference>
<dbReference type="SUPFAM" id="SSF52540">
    <property type="entry name" value="P-loop containing nucleoside triphosphate hydrolases"/>
    <property type="match status" value="1"/>
</dbReference>
<evidence type="ECO:0000256" key="5">
    <source>
        <dbReference type="ARBA" id="ARBA00022741"/>
    </source>
</evidence>
<dbReference type="GO" id="GO:0009360">
    <property type="term" value="C:DNA polymerase III complex"/>
    <property type="evidence" value="ECO:0007669"/>
    <property type="project" value="InterPro"/>
</dbReference>
<dbReference type="PANTHER" id="PTHR11669">
    <property type="entry name" value="REPLICATION FACTOR C / DNA POLYMERASE III GAMMA-TAU SUBUNIT"/>
    <property type="match status" value="1"/>
</dbReference>
<dbReference type="Pfam" id="PF13177">
    <property type="entry name" value="DNA_pol3_delta2"/>
    <property type="match status" value="1"/>
</dbReference>
<dbReference type="InterPro" id="IPR045085">
    <property type="entry name" value="HLD_clamp_pol_III_gamma_tau"/>
</dbReference>
<comment type="similarity">
    <text evidence="1">Belongs to the DnaX/STICHEL family.</text>
</comment>
<dbReference type="InterPro" id="IPR050238">
    <property type="entry name" value="DNA_Rep/Repair_Clamp_Loader"/>
</dbReference>
<dbReference type="FunFam" id="3.40.50.300:FF:000014">
    <property type="entry name" value="DNA polymerase III subunit gamma/tau"/>
    <property type="match status" value="1"/>
</dbReference>
<accession>A0A381UZC5</accession>
<feature type="non-terminal residue" evidence="12">
    <location>
        <position position="1"/>
    </location>
</feature>
<dbReference type="InterPro" id="IPR027417">
    <property type="entry name" value="P-loop_NTPase"/>
</dbReference>
<dbReference type="PRINTS" id="PR00300">
    <property type="entry name" value="CLPPROTEASEA"/>
</dbReference>
<dbReference type="SMART" id="SM00382">
    <property type="entry name" value="AAA"/>
    <property type="match status" value="1"/>
</dbReference>
<evidence type="ECO:0000256" key="1">
    <source>
        <dbReference type="ARBA" id="ARBA00006360"/>
    </source>
</evidence>
<dbReference type="Pfam" id="PF12169">
    <property type="entry name" value="DNA_pol3_gamma3"/>
    <property type="match status" value="1"/>
</dbReference>
<keyword evidence="7" id="KW-0067">ATP-binding</keyword>
<dbReference type="PANTHER" id="PTHR11669:SF0">
    <property type="entry name" value="PROTEIN STICHEL-LIKE 2"/>
    <property type="match status" value="1"/>
</dbReference>
<dbReference type="InterPro" id="IPR022754">
    <property type="entry name" value="DNA_pol_III_gamma-3"/>
</dbReference>
<proteinExistence type="inferred from homology"/>
<feature type="domain" description="AAA+ ATPase" evidence="11">
    <location>
        <begin position="38"/>
        <end position="180"/>
    </location>
</feature>
<dbReference type="AlphaFoldDB" id="A0A381UZC5"/>
<organism evidence="12">
    <name type="scientific">marine metagenome</name>
    <dbReference type="NCBI Taxonomy" id="408172"/>
    <lineage>
        <taxon>unclassified sequences</taxon>
        <taxon>metagenomes</taxon>
        <taxon>ecological metagenomes</taxon>
    </lineage>
</organism>
<feature type="compositionally biased region" description="Low complexity" evidence="10">
    <location>
        <begin position="506"/>
        <end position="519"/>
    </location>
</feature>
<dbReference type="GO" id="GO:0005524">
    <property type="term" value="F:ATP binding"/>
    <property type="evidence" value="ECO:0007669"/>
    <property type="project" value="UniProtKB-KW"/>
</dbReference>
<evidence type="ECO:0000256" key="8">
    <source>
        <dbReference type="ARBA" id="ARBA00022932"/>
    </source>
</evidence>
<dbReference type="InterPro" id="IPR012763">
    <property type="entry name" value="DNA_pol_III_sug/sutau_N"/>
</dbReference>
<dbReference type="NCBIfam" id="NF004046">
    <property type="entry name" value="PRK05563.1"/>
    <property type="match status" value="1"/>
</dbReference>
<keyword evidence="6" id="KW-0862">Zinc</keyword>
<dbReference type="Pfam" id="PF22608">
    <property type="entry name" value="DNAX_ATPase_lid"/>
    <property type="match status" value="1"/>
</dbReference>
<evidence type="ECO:0000256" key="6">
    <source>
        <dbReference type="ARBA" id="ARBA00022833"/>
    </source>
</evidence>
<feature type="compositionally biased region" description="Basic and acidic residues" evidence="10">
    <location>
        <begin position="409"/>
        <end position="421"/>
    </location>
</feature>
<reference evidence="12" key="1">
    <citation type="submission" date="2018-05" db="EMBL/GenBank/DDBJ databases">
        <authorList>
            <person name="Lanie J.A."/>
            <person name="Ng W.-L."/>
            <person name="Kazmierczak K.M."/>
            <person name="Andrzejewski T.M."/>
            <person name="Davidsen T.M."/>
            <person name="Wayne K.J."/>
            <person name="Tettelin H."/>
            <person name="Glass J.I."/>
            <person name="Rusch D."/>
            <person name="Podicherti R."/>
            <person name="Tsui H.-C.T."/>
            <person name="Winkler M.E."/>
        </authorList>
    </citation>
    <scope>NUCLEOTIDE SEQUENCE</scope>
</reference>
<evidence type="ECO:0000256" key="7">
    <source>
        <dbReference type="ARBA" id="ARBA00022840"/>
    </source>
</evidence>
<feature type="region of interest" description="Disordered" evidence="10">
    <location>
        <begin position="369"/>
        <end position="421"/>
    </location>
</feature>
<protein>
    <recommendedName>
        <fullName evidence="2">DNA-directed DNA polymerase</fullName>
        <ecNumber evidence="2">2.7.7.7</ecNumber>
    </recommendedName>
</protein>
<keyword evidence="5" id="KW-0547">Nucleotide-binding</keyword>
<evidence type="ECO:0000256" key="2">
    <source>
        <dbReference type="ARBA" id="ARBA00012417"/>
    </source>
</evidence>
<dbReference type="GO" id="GO:0003887">
    <property type="term" value="F:DNA-directed DNA polymerase activity"/>
    <property type="evidence" value="ECO:0007669"/>
    <property type="project" value="UniProtKB-KW"/>
</dbReference>
<feature type="compositionally biased region" description="Polar residues" evidence="10">
    <location>
        <begin position="369"/>
        <end position="407"/>
    </location>
</feature>
<keyword evidence="8" id="KW-0548">Nucleotidyltransferase</keyword>
<keyword evidence="8" id="KW-0808">Transferase</keyword>